<dbReference type="EMBL" id="FQZM01000035">
    <property type="protein sequence ID" value="SHJ45333.1"/>
    <property type="molecule type" value="Genomic_DNA"/>
</dbReference>
<reference evidence="2" key="1">
    <citation type="submission" date="2016-11" db="EMBL/GenBank/DDBJ databases">
        <authorList>
            <person name="Varghese N."/>
            <person name="Submissions S."/>
        </authorList>
    </citation>
    <scope>NUCLEOTIDE SEQUENCE [LARGE SCALE GENOMIC DNA]</scope>
    <source>
        <strain evidence="2">DSM 16057</strain>
    </source>
</reference>
<sequence>MGMQIHTPFFTIDEMKAYKFKKGEKLTIYRFLETPDPSVMPPIWPTVFVIVLEDGRWAWAEVPTHFYRADAVPAFDEKLGGYPDWRLGQKWPGVFRRIEPQNMLGALQYWVEEGCNGITNDVGVVERVVVDLEDREAMEREVARIMGEDGDKMPELIVPVTGMNFRRYFGEIAVQESMHQVAIWEAAGETGVELPPPVAS</sequence>
<gene>
    <name evidence="1" type="ORF">SAMN02745219_02597</name>
</gene>
<name>A0A1M6JF63_9FIRM</name>
<keyword evidence="2" id="KW-1185">Reference proteome</keyword>
<dbReference type="AlphaFoldDB" id="A0A1M6JF63"/>
<accession>A0A1M6JF63</accession>
<proteinExistence type="predicted"/>
<dbReference type="Proteomes" id="UP000184529">
    <property type="component" value="Unassembled WGS sequence"/>
</dbReference>
<dbReference type="STRING" id="1121432.SAMN02745219_02597"/>
<evidence type="ECO:0000313" key="2">
    <source>
        <dbReference type="Proteomes" id="UP000184529"/>
    </source>
</evidence>
<dbReference type="RefSeq" id="WP_072870211.1">
    <property type="nucleotide sequence ID" value="NZ_FQZM01000035.1"/>
</dbReference>
<dbReference type="OrthoDB" id="2110978at2"/>
<protein>
    <submittedName>
        <fullName evidence="1">Uncharacterized protein</fullName>
    </submittedName>
</protein>
<organism evidence="1 2">
    <name type="scientific">Desulfofundulus thermosubterraneus DSM 16057</name>
    <dbReference type="NCBI Taxonomy" id="1121432"/>
    <lineage>
        <taxon>Bacteria</taxon>
        <taxon>Bacillati</taxon>
        <taxon>Bacillota</taxon>
        <taxon>Clostridia</taxon>
        <taxon>Eubacteriales</taxon>
        <taxon>Peptococcaceae</taxon>
        <taxon>Desulfofundulus</taxon>
    </lineage>
</organism>
<evidence type="ECO:0000313" key="1">
    <source>
        <dbReference type="EMBL" id="SHJ45333.1"/>
    </source>
</evidence>